<evidence type="ECO:0000313" key="1">
    <source>
        <dbReference type="EMBL" id="KPW99452.1"/>
    </source>
</evidence>
<reference evidence="1 2" key="1">
    <citation type="submission" date="2015-09" db="EMBL/GenBank/DDBJ databases">
        <title>Genome announcement of multiple Pseudomonas syringae strains.</title>
        <authorList>
            <person name="Thakur S."/>
            <person name="Wang P.W."/>
            <person name="Gong Y."/>
            <person name="Weir B.S."/>
            <person name="Guttman D.S."/>
        </authorList>
    </citation>
    <scope>NUCLEOTIDE SEQUENCE [LARGE SCALE GENOMIC DNA]</scope>
    <source>
        <strain evidence="1 2">ICMP9419</strain>
    </source>
</reference>
<organism evidence="1 2">
    <name type="scientific">Pseudomonas syringae pv. castaneae</name>
    <dbReference type="NCBI Taxonomy" id="264450"/>
    <lineage>
        <taxon>Bacteria</taxon>
        <taxon>Pseudomonadati</taxon>
        <taxon>Pseudomonadota</taxon>
        <taxon>Gammaproteobacteria</taxon>
        <taxon>Pseudomonadales</taxon>
        <taxon>Pseudomonadaceae</taxon>
        <taxon>Pseudomonas</taxon>
        <taxon>Pseudomonas syringae</taxon>
    </lineage>
</organism>
<evidence type="ECO:0000313" key="2">
    <source>
        <dbReference type="Proteomes" id="UP000050381"/>
    </source>
</evidence>
<dbReference type="PATRIC" id="fig|264450.4.peg.1414"/>
<proteinExistence type="predicted"/>
<dbReference type="EMBL" id="LJQD01000055">
    <property type="protein sequence ID" value="KPW99452.1"/>
    <property type="molecule type" value="Genomic_DNA"/>
</dbReference>
<dbReference type="RefSeq" id="WP_080392252.1">
    <property type="nucleotide sequence ID" value="NZ_LIIH01000188.1"/>
</dbReference>
<gene>
    <name evidence="1" type="ORF">ALO79_01168</name>
</gene>
<protein>
    <submittedName>
        <fullName evidence="1">Protein L</fullName>
    </submittedName>
</protein>
<sequence>MALVTEETVMHLSKARASLLGDVEWNKLHVPGESALASGIYRCEGCGDETISLKGARLPLHDEHKHRDARKVQWRLIVKAQTKF</sequence>
<dbReference type="Proteomes" id="UP000050381">
    <property type="component" value="Unassembled WGS sequence"/>
</dbReference>
<accession>A0A0P9NAH1</accession>
<comment type="caution">
    <text evidence="1">The sequence shown here is derived from an EMBL/GenBank/DDBJ whole genome shotgun (WGS) entry which is preliminary data.</text>
</comment>
<dbReference type="AlphaFoldDB" id="A0A0P9NAH1"/>
<name>A0A0P9NAH1_PSESX</name>